<dbReference type="HOGENOM" id="CLU_037847_1_0_10"/>
<dbReference type="RefSeq" id="WP_009134723.1">
    <property type="nucleotide sequence ID" value="NZ_CP102250.1"/>
</dbReference>
<keyword evidence="2" id="KW-1133">Transmembrane helix</keyword>
<feature type="region of interest" description="Disordered" evidence="1">
    <location>
        <begin position="55"/>
        <end position="78"/>
    </location>
</feature>
<evidence type="ECO:0000313" key="4">
    <source>
        <dbReference type="EMBL" id="EHB91868.1"/>
    </source>
</evidence>
<keyword evidence="5" id="KW-1185">Reference proteome</keyword>
<dbReference type="Proteomes" id="UP000006008">
    <property type="component" value="Unassembled WGS sequence"/>
</dbReference>
<dbReference type="NCBIfam" id="TIGR03779">
    <property type="entry name" value="Bac_Flav_CT_M"/>
    <property type="match status" value="1"/>
</dbReference>
<evidence type="ECO:0000313" key="5">
    <source>
        <dbReference type="Proteomes" id="UP000006008"/>
    </source>
</evidence>
<proteinExistence type="predicted"/>
<dbReference type="OrthoDB" id="1311366at2"/>
<dbReference type="InterPro" id="IPR055407">
    <property type="entry name" value="TraM_C"/>
</dbReference>
<feature type="domain" description="Conjugative transposon TraM C-terminal" evidence="3">
    <location>
        <begin position="266"/>
        <end position="414"/>
    </location>
</feature>
<dbReference type="eggNOG" id="ENOG502Z7X2">
    <property type="taxonomic scope" value="Bacteria"/>
</dbReference>
<accession>G5HBA2</accession>
<dbReference type="InterPro" id="IPR022187">
    <property type="entry name" value="Conjug_transposon_TraM"/>
</dbReference>
<dbReference type="AlphaFoldDB" id="G5HBA2"/>
<sequence length="418" mass="45757">MPEMTETKERTMPSSDGGQSRQPLSKKSQKRRTVYAIVVMLIPFSVFMYMIFGGKKQEPQPDNVDGYNVTVPDGRSKPIVADKRRAYEKVQQESRQDQRVQTVAKNPFLLLEGGKSEQPKPDDETNNYEKSQAAYREATRHVHDFYKQPDQGRQIDSLKRQVADLTERLESRQVPAKIDPLEMVERSYELASRYMGRAAEIPQGSGTNGQEAASGTAVVCKVPDQVVSALPQPVDDSEVVERLAVPRNYSFNTAVGSSREVVHKGIRACVAEDQQMAGGGRIKLRLLEPMSADGILIPANAEVFGTAAINGQRMSIIVTSIERGGSIIPVELTVHDLDGQPGLFVPNTAERTAMKEAAASVGSGLGSSVSFTRSAGQQVAMDVARGVMTGGTQYLAAKLRETKVFVKANYQLLLIPKD</sequence>
<evidence type="ECO:0000256" key="2">
    <source>
        <dbReference type="SAM" id="Phobius"/>
    </source>
</evidence>
<dbReference type="Pfam" id="PF12508">
    <property type="entry name" value="Transposon_TraM"/>
    <property type="match status" value="1"/>
</dbReference>
<evidence type="ECO:0000259" key="3">
    <source>
        <dbReference type="Pfam" id="PF12508"/>
    </source>
</evidence>
<feature type="transmembrane region" description="Helical" evidence="2">
    <location>
        <begin position="34"/>
        <end position="52"/>
    </location>
</feature>
<name>G5HBA2_9BACT</name>
<comment type="caution">
    <text evidence="4">The sequence shown here is derived from an EMBL/GenBank/DDBJ whole genome shotgun (WGS) entry which is preliminary data.</text>
</comment>
<feature type="region of interest" description="Disordered" evidence="1">
    <location>
        <begin position="1"/>
        <end position="29"/>
    </location>
</feature>
<dbReference type="PATRIC" id="fig|742725.3.peg.2015"/>
<feature type="compositionally biased region" description="Polar residues" evidence="1">
    <location>
        <begin position="12"/>
        <end position="26"/>
    </location>
</feature>
<protein>
    <recommendedName>
        <fullName evidence="3">Conjugative transposon TraM C-terminal domain-containing protein</fullName>
    </recommendedName>
</protein>
<feature type="compositionally biased region" description="Basic and acidic residues" evidence="1">
    <location>
        <begin position="1"/>
        <end position="11"/>
    </location>
</feature>
<reference evidence="4 5" key="1">
    <citation type="submission" date="2011-08" db="EMBL/GenBank/DDBJ databases">
        <title>The Genome Sequence of Alistipes indistinctus YIT 12060.</title>
        <authorList>
            <consortium name="The Broad Institute Genome Sequencing Platform"/>
            <person name="Earl A."/>
            <person name="Ward D."/>
            <person name="Feldgarden M."/>
            <person name="Gevers D."/>
            <person name="Morotomi M."/>
            <person name="Young S.K."/>
            <person name="Zeng Q."/>
            <person name="Gargeya S."/>
            <person name="Fitzgerald M."/>
            <person name="Haas B."/>
            <person name="Abouelleil A."/>
            <person name="Alvarado L."/>
            <person name="Arachchi H.M."/>
            <person name="Berlin A."/>
            <person name="Brown A."/>
            <person name="Chapman S.B."/>
            <person name="Chen Z."/>
            <person name="Dunbar C."/>
            <person name="Freedman E."/>
            <person name="Gearin G."/>
            <person name="Gellesch M."/>
            <person name="Goldberg J."/>
            <person name="Griggs A."/>
            <person name="Gujja S."/>
            <person name="Heiman D."/>
            <person name="Howarth C."/>
            <person name="Larson L."/>
            <person name="Lui A."/>
            <person name="MacDonald P.J.P."/>
            <person name="Montmayeur A."/>
            <person name="Murphy C."/>
            <person name="Neiman D."/>
            <person name="Pearson M."/>
            <person name="Priest M."/>
            <person name="Roberts A."/>
            <person name="Saif S."/>
            <person name="Shea T."/>
            <person name="Shenoy N."/>
            <person name="Sisk P."/>
            <person name="Stolte C."/>
            <person name="Sykes S."/>
            <person name="Wortman J."/>
            <person name="Nusbaum C."/>
            <person name="Birren B."/>
        </authorList>
    </citation>
    <scope>NUCLEOTIDE SEQUENCE [LARGE SCALE GENOMIC DNA]</scope>
    <source>
        <strain evidence="4 5">YIT 12060</strain>
    </source>
</reference>
<evidence type="ECO:0000256" key="1">
    <source>
        <dbReference type="SAM" id="MobiDB-lite"/>
    </source>
</evidence>
<organism evidence="4 5">
    <name type="scientific">Alistipes indistinctus YIT 12060</name>
    <dbReference type="NCBI Taxonomy" id="742725"/>
    <lineage>
        <taxon>Bacteria</taxon>
        <taxon>Pseudomonadati</taxon>
        <taxon>Bacteroidota</taxon>
        <taxon>Bacteroidia</taxon>
        <taxon>Bacteroidales</taxon>
        <taxon>Rikenellaceae</taxon>
        <taxon>Alistipes</taxon>
    </lineage>
</organism>
<dbReference type="EMBL" id="ADLD01000013">
    <property type="protein sequence ID" value="EHB91868.1"/>
    <property type="molecule type" value="Genomic_DNA"/>
</dbReference>
<keyword evidence="2" id="KW-0812">Transmembrane</keyword>
<dbReference type="GeneID" id="92815054"/>
<dbReference type="STRING" id="742725.HMPREF9450_01917"/>
<keyword evidence="2" id="KW-0472">Membrane</keyword>
<gene>
    <name evidence="4" type="ORF">HMPREF9450_01917</name>
</gene>